<dbReference type="Pfam" id="PF12877">
    <property type="entry name" value="KIAA1549"/>
    <property type="match status" value="1"/>
</dbReference>
<dbReference type="InterPro" id="IPR024606">
    <property type="entry name" value="KIAA1549"/>
</dbReference>
<name>A0A9P0PBS8_ACAOB</name>
<reference evidence="4" key="1">
    <citation type="submission" date="2022-03" db="EMBL/GenBank/DDBJ databases">
        <authorList>
            <person name="Sayadi A."/>
        </authorList>
    </citation>
    <scope>NUCLEOTIDE SEQUENCE</scope>
</reference>
<organism evidence="4 5">
    <name type="scientific">Acanthoscelides obtectus</name>
    <name type="common">Bean weevil</name>
    <name type="synonym">Bruchus obtectus</name>
    <dbReference type="NCBI Taxonomy" id="200917"/>
    <lineage>
        <taxon>Eukaryota</taxon>
        <taxon>Metazoa</taxon>
        <taxon>Ecdysozoa</taxon>
        <taxon>Arthropoda</taxon>
        <taxon>Hexapoda</taxon>
        <taxon>Insecta</taxon>
        <taxon>Pterygota</taxon>
        <taxon>Neoptera</taxon>
        <taxon>Endopterygota</taxon>
        <taxon>Coleoptera</taxon>
        <taxon>Polyphaga</taxon>
        <taxon>Cucujiformia</taxon>
        <taxon>Chrysomeloidea</taxon>
        <taxon>Chrysomelidae</taxon>
        <taxon>Bruchinae</taxon>
        <taxon>Bruchini</taxon>
        <taxon>Acanthoscelides</taxon>
    </lineage>
</organism>
<accession>A0A9P0PBS8</accession>
<feature type="region of interest" description="Disordered" evidence="1">
    <location>
        <begin position="585"/>
        <end position="657"/>
    </location>
</feature>
<dbReference type="Proteomes" id="UP001152888">
    <property type="component" value="Unassembled WGS sequence"/>
</dbReference>
<feature type="compositionally biased region" description="Basic and acidic residues" evidence="1">
    <location>
        <begin position="590"/>
        <end position="601"/>
    </location>
</feature>
<evidence type="ECO:0000256" key="2">
    <source>
        <dbReference type="SAM" id="Phobius"/>
    </source>
</evidence>
<dbReference type="AlphaFoldDB" id="A0A9P0PBS8"/>
<evidence type="ECO:0008006" key="6">
    <source>
        <dbReference type="Google" id="ProtNLM"/>
    </source>
</evidence>
<feature type="compositionally biased region" description="Basic and acidic residues" evidence="1">
    <location>
        <begin position="632"/>
        <end position="643"/>
    </location>
</feature>
<dbReference type="EMBL" id="CAKOFQ010006809">
    <property type="protein sequence ID" value="CAH1973440.1"/>
    <property type="molecule type" value="Genomic_DNA"/>
</dbReference>
<evidence type="ECO:0000313" key="4">
    <source>
        <dbReference type="EMBL" id="CAH1973440.1"/>
    </source>
</evidence>
<evidence type="ECO:0000313" key="5">
    <source>
        <dbReference type="Proteomes" id="UP001152888"/>
    </source>
</evidence>
<feature type="chain" id="PRO_5040439687" description="Dystroglycan" evidence="3">
    <location>
        <begin position="20"/>
        <end position="715"/>
    </location>
</feature>
<comment type="caution">
    <text evidence="4">The sequence shown here is derived from an EMBL/GenBank/DDBJ whole genome shotgun (WGS) entry which is preliminary data.</text>
</comment>
<feature type="signal peptide" evidence="3">
    <location>
        <begin position="1"/>
        <end position="19"/>
    </location>
</feature>
<proteinExistence type="predicted"/>
<keyword evidence="2" id="KW-1133">Transmembrane helix</keyword>
<gene>
    <name evidence="4" type="ORF">ACAOBT_LOCUS10562</name>
</gene>
<feature type="transmembrane region" description="Helical" evidence="2">
    <location>
        <begin position="297"/>
        <end position="319"/>
    </location>
</feature>
<dbReference type="OrthoDB" id="6624682at2759"/>
<feature type="region of interest" description="Disordered" evidence="1">
    <location>
        <begin position="376"/>
        <end position="398"/>
    </location>
</feature>
<keyword evidence="2" id="KW-0812">Transmembrane</keyword>
<feature type="compositionally biased region" description="Polar residues" evidence="1">
    <location>
        <begin position="111"/>
        <end position="126"/>
    </location>
</feature>
<evidence type="ECO:0000256" key="1">
    <source>
        <dbReference type="SAM" id="MobiDB-lite"/>
    </source>
</evidence>
<feature type="compositionally biased region" description="Low complexity" evidence="1">
    <location>
        <begin position="386"/>
        <end position="397"/>
    </location>
</feature>
<keyword evidence="3" id="KW-0732">Signal</keyword>
<protein>
    <recommendedName>
        <fullName evidence="6">Dystroglycan</fullName>
    </recommendedName>
</protein>
<sequence>MSWVAMVLGVSVVLWGRHGDSLGWGCKAEVAGKKDELDMTTIDVHQLAAHAHGTELVLLENRYRDQPGYRFEDFFWTGSGEEPDENPWSIDKTEIIYETKTVVSTVFIESPQSSHNEPSRNTSQCVHNCDAPGVPDDQISPSPTISSPTPMVPEEEDGFAADRQFWLITVLKTDGRDPAILDLKTSLEKLYRKAFERQHERHLGIGYRLKRYSKEQPVNVYIHKVDKSALDGEQKVEVLYHVSVSGKPVPAITAANDMNFVTDEEVQEVLGYPFLVKAEPYLKPAEPQGLSSAKNTWMFIGISILAFLIMLLIIAFVTLGCTKRKRVASPAGMATQNKQQAFAKEAGVENKAFVSEPGKAESPTYIRFKNENSTLTKSAGESRAHSSVSSTSSSSTSLDISPLMHLKKKIPFKKSYRPKAAINKTVPATLSIGSRPAEIFDSDSSSSRRDSPDTIFLAGNYDPGVVSPKSYLSMPSIKSFPKGNMPEPLNRVLEPVSVLHLDIPEGEAAYGDKTYRSEVRLVRHGSAGAVEDPGVIGPIVWNMHCQRLQHGVSVDEGISDLKEANISRMRKRFYDLLDDTFSLFGSRKNSPVDKHGADIRSRQVPTEVKSHSAANSRSGDDLKAPTPRPRPKTTDLRKADHQPTPKGAWSSKAPSPLIRPLSACVDNTRRPAVNVEHIMAQGRFRADDPAVTLIRTIKSEIERVSLPGSATDLRK</sequence>
<keyword evidence="2" id="KW-0472">Membrane</keyword>
<evidence type="ECO:0000256" key="3">
    <source>
        <dbReference type="SAM" id="SignalP"/>
    </source>
</evidence>
<keyword evidence="5" id="KW-1185">Reference proteome</keyword>
<feature type="region of interest" description="Disordered" evidence="1">
    <location>
        <begin position="111"/>
        <end position="145"/>
    </location>
</feature>